<organism evidence="2 3">
    <name type="scientific">Escallonia herrerae</name>
    <dbReference type="NCBI Taxonomy" id="1293975"/>
    <lineage>
        <taxon>Eukaryota</taxon>
        <taxon>Viridiplantae</taxon>
        <taxon>Streptophyta</taxon>
        <taxon>Embryophyta</taxon>
        <taxon>Tracheophyta</taxon>
        <taxon>Spermatophyta</taxon>
        <taxon>Magnoliopsida</taxon>
        <taxon>eudicotyledons</taxon>
        <taxon>Gunneridae</taxon>
        <taxon>Pentapetalae</taxon>
        <taxon>asterids</taxon>
        <taxon>campanulids</taxon>
        <taxon>Escalloniales</taxon>
        <taxon>Escalloniaceae</taxon>
        <taxon>Escallonia</taxon>
    </lineage>
</organism>
<evidence type="ECO:0000313" key="2">
    <source>
        <dbReference type="EMBL" id="KAK3017266.1"/>
    </source>
</evidence>
<evidence type="ECO:0000259" key="1">
    <source>
        <dbReference type="Pfam" id="PF16719"/>
    </source>
</evidence>
<name>A0AA89AZP7_9ASTE</name>
<dbReference type="AlphaFoldDB" id="A0AA89AZP7"/>
<dbReference type="Proteomes" id="UP001188597">
    <property type="component" value="Unassembled WGS sequence"/>
</dbReference>
<protein>
    <recommendedName>
        <fullName evidence="1">SAWADEE domain-containing protein</fullName>
    </recommendedName>
</protein>
<dbReference type="PANTHER" id="PTHR36384">
    <property type="entry name" value="SAWADEE PROTEIN"/>
    <property type="match status" value="1"/>
</dbReference>
<dbReference type="PANTHER" id="PTHR36384:SF1">
    <property type="entry name" value="SAWADEE PROTEIN"/>
    <property type="match status" value="1"/>
</dbReference>
<feature type="domain" description="SAWADEE" evidence="1">
    <location>
        <begin position="14"/>
        <end position="98"/>
    </location>
</feature>
<keyword evidence="3" id="KW-1185">Reference proteome</keyword>
<accession>A0AA89AZP7</accession>
<dbReference type="GO" id="GO:0003682">
    <property type="term" value="F:chromatin binding"/>
    <property type="evidence" value="ECO:0007669"/>
    <property type="project" value="InterPro"/>
</dbReference>
<reference evidence="2" key="1">
    <citation type="submission" date="2022-12" db="EMBL/GenBank/DDBJ databases">
        <title>Draft genome assemblies for two species of Escallonia (Escalloniales).</title>
        <authorList>
            <person name="Chanderbali A."/>
            <person name="Dervinis C."/>
            <person name="Anghel I."/>
            <person name="Soltis D."/>
            <person name="Soltis P."/>
            <person name="Zapata F."/>
        </authorList>
    </citation>
    <scope>NUCLEOTIDE SEQUENCE</scope>
    <source>
        <strain evidence="2">UCBG64.0493</strain>
        <tissue evidence="2">Leaf</tissue>
    </source>
</reference>
<dbReference type="EMBL" id="JAVXUP010001014">
    <property type="protein sequence ID" value="KAK3017266.1"/>
    <property type="molecule type" value="Genomic_DNA"/>
</dbReference>
<dbReference type="Pfam" id="PF16719">
    <property type="entry name" value="SAWADEE"/>
    <property type="match status" value="1"/>
</dbReference>
<evidence type="ECO:0000313" key="3">
    <source>
        <dbReference type="Proteomes" id="UP001188597"/>
    </source>
</evidence>
<sequence length="435" mass="48898">MANSGDLATESAAYNVEFKSTVDDAWYTVRLLLSGDALTVKFFGFAAAWDERFSASDFASPDAVDEFCQRFRPPSVQAQDGQCAQIAEGKVVCASIASADGADVRLSWVDISKLVYLTADISMSILKPEDDQTKVDMSLVHHEKHREEEGEEMEGTRGATAAVQTTEGRVSHCCHETNQDEDMGAESFDMNSIKESSSHHFVLIENLEKDLLPSSIMEFIHKQTSVSLQAYVFPSLSSESYTRGVIMLDCRAKLKKIIDFLSNPDHIIMSSTGRPWVISEKIMRPGTLEKTPGSLMPEFQKELTDEELKDNVKSEDETKFVDRYSQLSPSELKMVEMVRISYLSYGFKFNSSPLLAFPLGSLKGLKIAIGVVAFVYRFQDRAIDSKLKAVHSGTKEYRTAKRLRDLFTDFMNHQQRLHKRLALEERNILQPSHTV</sequence>
<gene>
    <name evidence="2" type="ORF">RJ639_007378</name>
</gene>
<dbReference type="InterPro" id="IPR032001">
    <property type="entry name" value="SAWADEE_dom"/>
</dbReference>
<proteinExistence type="predicted"/>
<comment type="caution">
    <text evidence="2">The sequence shown here is derived from an EMBL/GenBank/DDBJ whole genome shotgun (WGS) entry which is preliminary data.</text>
</comment>